<dbReference type="PROSITE" id="PS51257">
    <property type="entry name" value="PROKAR_LIPOPROTEIN"/>
    <property type="match status" value="1"/>
</dbReference>
<evidence type="ECO:0000259" key="2">
    <source>
        <dbReference type="SMART" id="SM01324"/>
    </source>
</evidence>
<evidence type="ECO:0000313" key="4">
    <source>
        <dbReference type="Proteomes" id="UP000250003"/>
    </source>
</evidence>
<evidence type="ECO:0000313" key="3">
    <source>
        <dbReference type="EMBL" id="AWY97717.1"/>
    </source>
</evidence>
<dbReference type="Gene3D" id="1.20.58.1690">
    <property type="match status" value="1"/>
</dbReference>
<proteinExistence type="predicted"/>
<dbReference type="SMART" id="SM01324">
    <property type="entry name" value="YARHG"/>
    <property type="match status" value="1"/>
</dbReference>
<dbReference type="InterPro" id="IPR025582">
    <property type="entry name" value="YARHG_dom"/>
</dbReference>
<dbReference type="AlphaFoldDB" id="A0A2Z4U9M2"/>
<feature type="compositionally biased region" description="Basic and acidic residues" evidence="1">
    <location>
        <begin position="30"/>
        <end position="72"/>
    </location>
</feature>
<feature type="domain" description="YARHG" evidence="2">
    <location>
        <begin position="91"/>
        <end position="176"/>
    </location>
</feature>
<protein>
    <recommendedName>
        <fullName evidence="2">YARHG domain-containing protein</fullName>
    </recommendedName>
</protein>
<dbReference type="InterPro" id="IPR038434">
    <property type="entry name" value="YARHG_sf"/>
</dbReference>
<dbReference type="OrthoDB" id="517663at2"/>
<reference evidence="4" key="1">
    <citation type="submission" date="2018-06" db="EMBL/GenBank/DDBJ databases">
        <title>Description of Blautia argi sp. nov., a new anaerobic isolated from dog feces.</title>
        <authorList>
            <person name="Chang Y.-H."/>
            <person name="Paek J."/>
            <person name="Shin Y."/>
        </authorList>
    </citation>
    <scope>NUCLEOTIDE SEQUENCE [LARGE SCALE GENOMIC DNA]</scope>
    <source>
        <strain evidence="4">KCTC 15426</strain>
    </source>
</reference>
<keyword evidence="4" id="KW-1185">Reference proteome</keyword>
<dbReference type="Pfam" id="PF13308">
    <property type="entry name" value="YARHG"/>
    <property type="match status" value="1"/>
</dbReference>
<sequence length="300" mass="35251">MDFFRWNMNRKRIGIFMLLLAAALSGCGRGQEEKSPKPEEEKTAECREPEAQEKVQKDREDSADSAKEESPKVSEGVFLFADSDKRMLEEQEAISPSIRMQDFNQEIIYGYNPHWYDLAVNEIYARHGYAFQTENIRQYFEAQPWYEADIEPEQFQESIFNEFEKKNIQMLLNGKEANKKEELLAEGNTYTITSNTTYEPVFRNYTFQFQVPEEWLAQGYSLAVSDTSSDSAYWVITKNWREDVAELQIIPMEFYEGEISEEDILWKDHVCMVCVSTEQAEEELKNGIKQIKDTIYRVQR</sequence>
<gene>
    <name evidence="3" type="ORF">DQQ01_05660</name>
</gene>
<dbReference type="Proteomes" id="UP000250003">
    <property type="component" value="Chromosome"/>
</dbReference>
<dbReference type="EMBL" id="CP030280">
    <property type="protein sequence ID" value="AWY97717.1"/>
    <property type="molecule type" value="Genomic_DNA"/>
</dbReference>
<accession>A0A2Z4U9M2</accession>
<feature type="region of interest" description="Disordered" evidence="1">
    <location>
        <begin position="28"/>
        <end position="73"/>
    </location>
</feature>
<name>A0A2Z4U9M2_9FIRM</name>
<dbReference type="KEGG" id="blau:DQQ01_05660"/>
<evidence type="ECO:0000256" key="1">
    <source>
        <dbReference type="SAM" id="MobiDB-lite"/>
    </source>
</evidence>
<organism evidence="3 4">
    <name type="scientific">Blautia argi</name>
    <dbReference type="NCBI Taxonomy" id="1912897"/>
    <lineage>
        <taxon>Bacteria</taxon>
        <taxon>Bacillati</taxon>
        <taxon>Bacillota</taxon>
        <taxon>Clostridia</taxon>
        <taxon>Lachnospirales</taxon>
        <taxon>Lachnospiraceae</taxon>
        <taxon>Blautia</taxon>
    </lineage>
</organism>